<dbReference type="InterPro" id="IPR010620">
    <property type="entry name" value="SBBP_repeat"/>
</dbReference>
<proteinExistence type="predicted"/>
<gene>
    <name evidence="2" type="ORF">LCGC14_2487010</name>
</gene>
<dbReference type="InterPro" id="IPR057708">
    <property type="entry name" value="DUF7948"/>
</dbReference>
<evidence type="ECO:0000313" key="2">
    <source>
        <dbReference type="EMBL" id="KKL17292.1"/>
    </source>
</evidence>
<dbReference type="InterPro" id="IPR011042">
    <property type="entry name" value="6-blade_b-propeller_TolB-like"/>
</dbReference>
<dbReference type="SUPFAM" id="SSF101898">
    <property type="entry name" value="NHL repeat"/>
    <property type="match status" value="1"/>
</dbReference>
<dbReference type="Pfam" id="PF25778">
    <property type="entry name" value="DUF7948"/>
    <property type="match status" value="1"/>
</dbReference>
<evidence type="ECO:0000259" key="1">
    <source>
        <dbReference type="Pfam" id="PF25778"/>
    </source>
</evidence>
<name>A0A0F9BTT1_9ZZZZ</name>
<sequence>MSEFSRQQLGSLIVVDCVLRLFDNGTIKQRIRITISHYGVGLSLDSLIHWPTLNLSQILHKFMPGAVSEQRGYNVVMGNTSYYGGGMNVAPGADPAQIRIRYDGIDSLRVNDAGDLLIETAFGTLRDNAPLAWQEIDAERVNRPARFEALDRFTYRFGVDGRVDADRTLIIDPEIEWMTYLGGSGSEWGYGVAADSAGNALVSGITSSTNFEGRNNSYFGGLYDAFALKVSPSGTLQWMSYLGGSNDDRGRDIAVDGGGNALVTGSTPSTDFAGRNNSYHGGRDAFVVKVGPAGQLAWMTYLGGSLNDFGRGIAVDSAGNALVAGETLSIDFEGRNNWHHGGLEDAFLVKLRLADCPGDLNGDGRTDLADLGILLADFGCTGGG</sequence>
<feature type="domain" description="DUF7948" evidence="1">
    <location>
        <begin position="88"/>
        <end position="174"/>
    </location>
</feature>
<dbReference type="EMBL" id="LAZR01039318">
    <property type="protein sequence ID" value="KKL17292.1"/>
    <property type="molecule type" value="Genomic_DNA"/>
</dbReference>
<dbReference type="InterPro" id="IPR052918">
    <property type="entry name" value="Motility_Chemotaxis_Reg"/>
</dbReference>
<dbReference type="PANTHER" id="PTHR35580">
    <property type="entry name" value="CELL SURFACE GLYCOPROTEIN (S-LAYER PROTEIN)-LIKE PROTEIN"/>
    <property type="match status" value="1"/>
</dbReference>
<dbReference type="Gene3D" id="2.120.10.30">
    <property type="entry name" value="TolB, C-terminal domain"/>
    <property type="match status" value="1"/>
</dbReference>
<dbReference type="Pfam" id="PF06739">
    <property type="entry name" value="SBBP"/>
    <property type="match status" value="3"/>
</dbReference>
<feature type="non-terminal residue" evidence="2">
    <location>
        <position position="384"/>
    </location>
</feature>
<dbReference type="AlphaFoldDB" id="A0A0F9BTT1"/>
<comment type="caution">
    <text evidence="2">The sequence shown here is derived from an EMBL/GenBank/DDBJ whole genome shotgun (WGS) entry which is preliminary data.</text>
</comment>
<dbReference type="PANTHER" id="PTHR35580:SF1">
    <property type="entry name" value="PHYTASE-LIKE DOMAIN-CONTAINING PROTEIN"/>
    <property type="match status" value="1"/>
</dbReference>
<reference evidence="2" key="1">
    <citation type="journal article" date="2015" name="Nature">
        <title>Complex archaea that bridge the gap between prokaryotes and eukaryotes.</title>
        <authorList>
            <person name="Spang A."/>
            <person name="Saw J.H."/>
            <person name="Jorgensen S.L."/>
            <person name="Zaremba-Niedzwiedzka K."/>
            <person name="Martijn J."/>
            <person name="Lind A.E."/>
            <person name="van Eijk R."/>
            <person name="Schleper C."/>
            <person name="Guy L."/>
            <person name="Ettema T.J."/>
        </authorList>
    </citation>
    <scope>NUCLEOTIDE SEQUENCE</scope>
</reference>
<organism evidence="2">
    <name type="scientific">marine sediment metagenome</name>
    <dbReference type="NCBI Taxonomy" id="412755"/>
    <lineage>
        <taxon>unclassified sequences</taxon>
        <taxon>metagenomes</taxon>
        <taxon>ecological metagenomes</taxon>
    </lineage>
</organism>
<accession>A0A0F9BTT1</accession>
<protein>
    <recommendedName>
        <fullName evidence="1">DUF7948 domain-containing protein</fullName>
    </recommendedName>
</protein>